<accession>A0A087UDK3</accession>
<evidence type="ECO:0000256" key="1">
    <source>
        <dbReference type="SAM" id="MobiDB-lite"/>
    </source>
</evidence>
<evidence type="ECO:0000313" key="3">
    <source>
        <dbReference type="EMBL" id="KFM75442.1"/>
    </source>
</evidence>
<dbReference type="AlphaFoldDB" id="A0A087UDK3"/>
<keyword evidence="2" id="KW-1133">Transmembrane helix</keyword>
<name>A0A087UDK3_STEMI</name>
<feature type="non-terminal residue" evidence="3">
    <location>
        <position position="129"/>
    </location>
</feature>
<dbReference type="OrthoDB" id="6423484at2759"/>
<keyword evidence="4" id="KW-1185">Reference proteome</keyword>
<dbReference type="EMBL" id="KK119354">
    <property type="protein sequence ID" value="KFM75442.1"/>
    <property type="molecule type" value="Genomic_DNA"/>
</dbReference>
<gene>
    <name evidence="3" type="ORF">X975_19103</name>
</gene>
<feature type="region of interest" description="Disordered" evidence="1">
    <location>
        <begin position="98"/>
        <end position="129"/>
    </location>
</feature>
<dbReference type="OMA" id="QHPYYRV"/>
<keyword evidence="2" id="KW-0472">Membrane</keyword>
<evidence type="ECO:0000313" key="4">
    <source>
        <dbReference type="Proteomes" id="UP000054359"/>
    </source>
</evidence>
<sequence>MDAFAIVGCVTSLLFIIIIGWQLYNRKRKPRFNNRLVIAETLQPQIVCCSVPCQHPYYRVISECTEYKIPQEKAFVKEKVDITESPRKFKYDEWSRSLSLSSMPRKTGHSSSRRSSASDVGRSFLPVTK</sequence>
<feature type="transmembrane region" description="Helical" evidence="2">
    <location>
        <begin position="6"/>
        <end position="24"/>
    </location>
</feature>
<reference evidence="3 4" key="1">
    <citation type="submission" date="2013-11" db="EMBL/GenBank/DDBJ databases">
        <title>Genome sequencing of Stegodyphus mimosarum.</title>
        <authorList>
            <person name="Bechsgaard J."/>
        </authorList>
    </citation>
    <scope>NUCLEOTIDE SEQUENCE [LARGE SCALE GENOMIC DNA]</scope>
</reference>
<proteinExistence type="predicted"/>
<evidence type="ECO:0000256" key="2">
    <source>
        <dbReference type="SAM" id="Phobius"/>
    </source>
</evidence>
<feature type="compositionally biased region" description="Low complexity" evidence="1">
    <location>
        <begin position="113"/>
        <end position="123"/>
    </location>
</feature>
<keyword evidence="2" id="KW-0812">Transmembrane</keyword>
<dbReference type="Proteomes" id="UP000054359">
    <property type="component" value="Unassembled WGS sequence"/>
</dbReference>
<organism evidence="3 4">
    <name type="scientific">Stegodyphus mimosarum</name>
    <name type="common">African social velvet spider</name>
    <dbReference type="NCBI Taxonomy" id="407821"/>
    <lineage>
        <taxon>Eukaryota</taxon>
        <taxon>Metazoa</taxon>
        <taxon>Ecdysozoa</taxon>
        <taxon>Arthropoda</taxon>
        <taxon>Chelicerata</taxon>
        <taxon>Arachnida</taxon>
        <taxon>Araneae</taxon>
        <taxon>Araneomorphae</taxon>
        <taxon>Entelegynae</taxon>
        <taxon>Eresoidea</taxon>
        <taxon>Eresidae</taxon>
        <taxon>Stegodyphus</taxon>
    </lineage>
</organism>
<protein>
    <submittedName>
        <fullName evidence="3">Uncharacterized protein</fullName>
    </submittedName>
</protein>